<dbReference type="AlphaFoldDB" id="A0A392WH62"/>
<evidence type="ECO:0000313" key="3">
    <source>
        <dbReference type="Proteomes" id="UP000265520"/>
    </source>
</evidence>
<comment type="caution">
    <text evidence="2">The sequence shown here is derived from an EMBL/GenBank/DDBJ whole genome shotgun (WGS) entry which is preliminary data.</text>
</comment>
<reference evidence="2 3" key="1">
    <citation type="journal article" date="2018" name="Front. Plant Sci.">
        <title>Red Clover (Trifolium pratense) and Zigzag Clover (T. medium) - A Picture of Genomic Similarities and Differences.</title>
        <authorList>
            <person name="Dluhosova J."/>
            <person name="Istvanek J."/>
            <person name="Nedelnik J."/>
            <person name="Repkova J."/>
        </authorList>
    </citation>
    <scope>NUCLEOTIDE SEQUENCE [LARGE SCALE GENOMIC DNA]</scope>
    <source>
        <strain evidence="3">cv. 10/8</strain>
        <tissue evidence="2">Leaf</tissue>
    </source>
</reference>
<dbReference type="Proteomes" id="UP000265520">
    <property type="component" value="Unassembled WGS sequence"/>
</dbReference>
<keyword evidence="3" id="KW-1185">Reference proteome</keyword>
<feature type="region of interest" description="Disordered" evidence="1">
    <location>
        <begin position="1"/>
        <end position="37"/>
    </location>
</feature>
<accession>A0A392WH62</accession>
<proteinExistence type="predicted"/>
<evidence type="ECO:0000313" key="2">
    <source>
        <dbReference type="EMBL" id="MCI97585.1"/>
    </source>
</evidence>
<feature type="non-terminal residue" evidence="2">
    <location>
        <position position="1"/>
    </location>
</feature>
<name>A0A392WH62_9FABA</name>
<feature type="compositionally biased region" description="Basic and acidic residues" evidence="1">
    <location>
        <begin position="28"/>
        <end position="37"/>
    </location>
</feature>
<protein>
    <submittedName>
        <fullName evidence="2">Uncharacterized protein</fullName>
    </submittedName>
</protein>
<evidence type="ECO:0000256" key="1">
    <source>
        <dbReference type="SAM" id="MobiDB-lite"/>
    </source>
</evidence>
<dbReference type="EMBL" id="LXQA011448054">
    <property type="protein sequence ID" value="MCI97585.1"/>
    <property type="molecule type" value="Genomic_DNA"/>
</dbReference>
<sequence>QRGTRGAIALDGPPLRKEAEVSRGPGHLGEEMRGVRA</sequence>
<organism evidence="2 3">
    <name type="scientific">Trifolium medium</name>
    <dbReference type="NCBI Taxonomy" id="97028"/>
    <lineage>
        <taxon>Eukaryota</taxon>
        <taxon>Viridiplantae</taxon>
        <taxon>Streptophyta</taxon>
        <taxon>Embryophyta</taxon>
        <taxon>Tracheophyta</taxon>
        <taxon>Spermatophyta</taxon>
        <taxon>Magnoliopsida</taxon>
        <taxon>eudicotyledons</taxon>
        <taxon>Gunneridae</taxon>
        <taxon>Pentapetalae</taxon>
        <taxon>rosids</taxon>
        <taxon>fabids</taxon>
        <taxon>Fabales</taxon>
        <taxon>Fabaceae</taxon>
        <taxon>Papilionoideae</taxon>
        <taxon>50 kb inversion clade</taxon>
        <taxon>NPAAA clade</taxon>
        <taxon>Hologalegina</taxon>
        <taxon>IRL clade</taxon>
        <taxon>Trifolieae</taxon>
        <taxon>Trifolium</taxon>
    </lineage>
</organism>